<keyword evidence="2" id="KW-1185">Reference proteome</keyword>
<comment type="caution">
    <text evidence="1">The sequence shown here is derived from an EMBL/GenBank/DDBJ whole genome shotgun (WGS) entry which is preliminary data.</text>
</comment>
<dbReference type="Proteomes" id="UP000240357">
    <property type="component" value="Unassembled WGS sequence"/>
</dbReference>
<reference evidence="1 2" key="1">
    <citation type="submission" date="2018-03" db="EMBL/GenBank/DDBJ databases">
        <title>Adhaeribacter sp. HMF7605 Genome sequencing and assembly.</title>
        <authorList>
            <person name="Kang H."/>
            <person name="Kang J."/>
            <person name="Cha I."/>
            <person name="Kim H."/>
            <person name="Joh K."/>
        </authorList>
    </citation>
    <scope>NUCLEOTIDE SEQUENCE [LARGE SCALE GENOMIC DNA]</scope>
    <source>
        <strain evidence="1 2">HMF7605</strain>
    </source>
</reference>
<dbReference type="RefSeq" id="WP_106926283.1">
    <property type="nucleotide sequence ID" value="NZ_PYFT01000001.1"/>
</dbReference>
<dbReference type="EMBL" id="PYFT01000001">
    <property type="protein sequence ID" value="PSR52551.1"/>
    <property type="molecule type" value="Genomic_DNA"/>
</dbReference>
<proteinExistence type="predicted"/>
<name>A0A2T2YAJ0_9BACT</name>
<dbReference type="AlphaFoldDB" id="A0A2T2YAJ0"/>
<evidence type="ECO:0000313" key="1">
    <source>
        <dbReference type="EMBL" id="PSR52551.1"/>
    </source>
</evidence>
<gene>
    <name evidence="1" type="ORF">AHMF7605_02925</name>
</gene>
<evidence type="ECO:0000313" key="2">
    <source>
        <dbReference type="Proteomes" id="UP000240357"/>
    </source>
</evidence>
<accession>A0A2T2YAJ0</accession>
<protein>
    <submittedName>
        <fullName evidence="1">Uncharacterized protein</fullName>
    </submittedName>
</protein>
<sequence>MQVIASGKGPLIATISWTDPEADPLKIDSTVVNKRTLVLDSARLYIGHTGKLTFTVETPTSYG</sequence>
<organism evidence="1 2">
    <name type="scientific">Adhaeribacter arboris</name>
    <dbReference type="NCBI Taxonomy" id="2072846"/>
    <lineage>
        <taxon>Bacteria</taxon>
        <taxon>Pseudomonadati</taxon>
        <taxon>Bacteroidota</taxon>
        <taxon>Cytophagia</taxon>
        <taxon>Cytophagales</taxon>
        <taxon>Hymenobacteraceae</taxon>
        <taxon>Adhaeribacter</taxon>
    </lineage>
</organism>